<reference evidence="1 2" key="1">
    <citation type="submission" date="2018-12" db="EMBL/GenBank/DDBJ databases">
        <title>Persistence of Moraxella catarrhalis in Chronic Obstructive Pulmonary Disease and Regulation of the Hag/MID Adhesin.</title>
        <authorList>
            <person name="Murphy T."/>
            <person name="Zhao X."/>
            <person name="Vyas G."/>
            <person name="Aluvathingal J."/>
            <person name="Nadendla S."/>
            <person name="Tallon L."/>
            <person name="Tettelin H."/>
        </authorList>
    </citation>
    <scope>NUCLEOTIDE SEQUENCE [LARGE SCALE GENOMIC DNA]</scope>
    <source>
        <strain evidence="1 2">46P58B1</strain>
    </source>
</reference>
<name>A0A3S9QIA7_MORCA</name>
<protein>
    <submittedName>
        <fullName evidence="1">Putative hemoglobin and hemoglobin-haptoglobin-binding protein 4</fullName>
    </submittedName>
</protein>
<sequence length="142" mass="16368">MDKNGNPFTVAAGENGKAVLHANGKVYSDFDSKRVDQYWFDCDVFDCDSPVDAYEANYGRFVRTTKVNLDRRKTDPNTNKTYATTSQYSHKILMSFPSSQGYLENLYSDRDLNTNTKQINIDFKKWLDKGSVSHHMTLWCKL</sequence>
<dbReference type="AlphaFoldDB" id="A0A3S9QIA7"/>
<dbReference type="Proteomes" id="UP000280228">
    <property type="component" value="Chromosome"/>
</dbReference>
<evidence type="ECO:0000313" key="1">
    <source>
        <dbReference type="EMBL" id="AZQ94360.1"/>
    </source>
</evidence>
<accession>A0A3S9QIA7</accession>
<evidence type="ECO:0000313" key="2">
    <source>
        <dbReference type="Proteomes" id="UP000280228"/>
    </source>
</evidence>
<organism evidence="1 2">
    <name type="scientific">Moraxella catarrhalis</name>
    <name type="common">Branhamella catarrhalis</name>
    <dbReference type="NCBI Taxonomy" id="480"/>
    <lineage>
        <taxon>Bacteria</taxon>
        <taxon>Pseudomonadati</taxon>
        <taxon>Pseudomonadota</taxon>
        <taxon>Gammaproteobacteria</taxon>
        <taxon>Moraxellales</taxon>
        <taxon>Moraxellaceae</taxon>
        <taxon>Moraxella</taxon>
    </lineage>
</organism>
<proteinExistence type="predicted"/>
<dbReference type="RefSeq" id="WP_227506486.1">
    <property type="nucleotide sequence ID" value="NZ_CP034662.1"/>
</dbReference>
<gene>
    <name evidence="1" type="ORF">EJK53_1412</name>
</gene>
<dbReference type="EMBL" id="CP034662">
    <property type="protein sequence ID" value="AZQ94360.1"/>
    <property type="molecule type" value="Genomic_DNA"/>
</dbReference>